<dbReference type="PIRSF" id="PIRSF018266">
    <property type="entry name" value="FecR"/>
    <property type="match status" value="1"/>
</dbReference>
<keyword evidence="1" id="KW-1133">Transmembrane helix</keyword>
<keyword evidence="1" id="KW-0472">Membrane</keyword>
<accession>A0ABQ1K1E8</accession>
<organism evidence="3 4">
    <name type="scientific">Henriciella pelagia</name>
    <dbReference type="NCBI Taxonomy" id="1977912"/>
    <lineage>
        <taxon>Bacteria</taxon>
        <taxon>Pseudomonadati</taxon>
        <taxon>Pseudomonadota</taxon>
        <taxon>Alphaproteobacteria</taxon>
        <taxon>Hyphomonadales</taxon>
        <taxon>Hyphomonadaceae</taxon>
        <taxon>Henriciella</taxon>
    </lineage>
</organism>
<evidence type="ECO:0000313" key="3">
    <source>
        <dbReference type="EMBL" id="GGB80796.1"/>
    </source>
</evidence>
<dbReference type="Pfam" id="PF04773">
    <property type="entry name" value="FecR"/>
    <property type="match status" value="1"/>
</dbReference>
<dbReference type="EMBL" id="BMKF01000003">
    <property type="protein sequence ID" value="GGB80796.1"/>
    <property type="molecule type" value="Genomic_DNA"/>
</dbReference>
<dbReference type="Proteomes" id="UP000628854">
    <property type="component" value="Unassembled WGS sequence"/>
</dbReference>
<name>A0ABQ1K1E8_9PROT</name>
<gene>
    <name evidence="3" type="ORF">GCM10011503_31960</name>
</gene>
<protein>
    <submittedName>
        <fullName evidence="3">Iron dicitrate transporter FecR</fullName>
    </submittedName>
</protein>
<feature type="transmembrane region" description="Helical" evidence="1">
    <location>
        <begin position="93"/>
        <end position="114"/>
    </location>
</feature>
<keyword evidence="1" id="KW-0812">Transmembrane</keyword>
<dbReference type="InterPro" id="IPR012373">
    <property type="entry name" value="Ferrdict_sens_TM"/>
</dbReference>
<sequence>MKTKTDLSHTAPAADVDREAAGWLTRFDGAGCLAVRTSVEDLCREDAAFATWIGESFAHRTAFLRVLAAWQRADRLSAFTDIRPAPRQVIPGVAKLAAAVALFAVAGLSVLAVMNRTGEEMAGSALVAQTFETELGGQETVTLPDGSVIELNTDTVIRADVTNEHRHVELLRGEAYFEIAHDPSRPFTIAVGDETVTVLGTKFSVQKLETGIEVMVTEGRVQIEERAAEVPLTFVAGGQRALTSAGSVLVEKQDVAETQREMSWRTGRLDFADTPLSKVAAEFNRYNETKLVIADDAAAQIAIGGSFKSNNVDAFARLLRDGLGMEVVWHAEEIRVHSSPQ</sequence>
<comment type="caution">
    <text evidence="3">The sequence shown here is derived from an EMBL/GenBank/DDBJ whole genome shotgun (WGS) entry which is preliminary data.</text>
</comment>
<feature type="domain" description="FecR protein" evidence="2">
    <location>
        <begin position="130"/>
        <end position="222"/>
    </location>
</feature>
<dbReference type="Gene3D" id="3.55.50.30">
    <property type="match status" value="1"/>
</dbReference>
<evidence type="ECO:0000313" key="4">
    <source>
        <dbReference type="Proteomes" id="UP000628854"/>
    </source>
</evidence>
<evidence type="ECO:0000259" key="2">
    <source>
        <dbReference type="Pfam" id="PF04773"/>
    </source>
</evidence>
<reference evidence="4" key="1">
    <citation type="journal article" date="2019" name="Int. J. Syst. Evol. Microbiol.">
        <title>The Global Catalogue of Microorganisms (GCM) 10K type strain sequencing project: providing services to taxonomists for standard genome sequencing and annotation.</title>
        <authorList>
            <consortium name="The Broad Institute Genomics Platform"/>
            <consortium name="The Broad Institute Genome Sequencing Center for Infectious Disease"/>
            <person name="Wu L."/>
            <person name="Ma J."/>
        </authorList>
    </citation>
    <scope>NUCLEOTIDE SEQUENCE [LARGE SCALE GENOMIC DNA]</scope>
    <source>
        <strain evidence="4">CGMCC 1.15928</strain>
    </source>
</reference>
<dbReference type="Gene3D" id="2.60.120.1440">
    <property type="match status" value="1"/>
</dbReference>
<dbReference type="PANTHER" id="PTHR30273">
    <property type="entry name" value="PERIPLASMIC SIGNAL SENSOR AND SIGMA FACTOR ACTIVATOR FECR-RELATED"/>
    <property type="match status" value="1"/>
</dbReference>
<proteinExistence type="predicted"/>
<dbReference type="InterPro" id="IPR006860">
    <property type="entry name" value="FecR"/>
</dbReference>
<dbReference type="RefSeq" id="WP_084394838.1">
    <property type="nucleotide sequence ID" value="NZ_BMKF01000003.1"/>
</dbReference>
<dbReference type="PANTHER" id="PTHR30273:SF2">
    <property type="entry name" value="PROTEIN FECR"/>
    <property type="match status" value="1"/>
</dbReference>
<keyword evidence="4" id="KW-1185">Reference proteome</keyword>
<evidence type="ECO:0000256" key="1">
    <source>
        <dbReference type="SAM" id="Phobius"/>
    </source>
</evidence>